<keyword evidence="3" id="KW-1185">Reference proteome</keyword>
<dbReference type="Proteomes" id="UP000699462">
    <property type="component" value="Unassembled WGS sequence"/>
</dbReference>
<feature type="region of interest" description="Disordered" evidence="1">
    <location>
        <begin position="1"/>
        <end position="20"/>
    </location>
</feature>
<dbReference type="OrthoDB" id="10358590at2759"/>
<protein>
    <submittedName>
        <fullName evidence="2">Uncharacterized protein</fullName>
    </submittedName>
</protein>
<accession>A0A8T0DR44</accession>
<feature type="compositionally biased region" description="Polar residues" evidence="1">
    <location>
        <begin position="569"/>
        <end position="578"/>
    </location>
</feature>
<comment type="caution">
    <text evidence="2">The sequence shown here is derived from an EMBL/GenBank/DDBJ whole genome shotgun (WGS) entry which is preliminary data.</text>
</comment>
<proteinExistence type="predicted"/>
<dbReference type="EMBL" id="JTDF01001184">
    <property type="protein sequence ID" value="KAF8570369.1"/>
    <property type="molecule type" value="Genomic_DNA"/>
</dbReference>
<dbReference type="AlphaFoldDB" id="A0A8T0DR44"/>
<reference evidence="2 3" key="1">
    <citation type="submission" date="2019-07" db="EMBL/GenBank/DDBJ databases">
        <title>Annotation for the trematode Paragonimus westermani.</title>
        <authorList>
            <person name="Choi Y.-J."/>
        </authorList>
    </citation>
    <scope>NUCLEOTIDE SEQUENCE [LARGE SCALE GENOMIC DNA]</scope>
    <source>
        <strain evidence="2">180907_Pwestermani</strain>
    </source>
</reference>
<evidence type="ECO:0000313" key="2">
    <source>
        <dbReference type="EMBL" id="KAF8570369.1"/>
    </source>
</evidence>
<sequence length="601" mass="67082">MTTSGHTCSPTNASDVLNTDRSNGTIRCDSTGSTSVTTLGAAECASRTVCALSHVLPSDNTDSLSINRRGLQAPSVRLDVTSLLHLLLSCLRHFASVDPGHLDELTTWVTQYTKVLDLPSDFESNITVSSQQLLASVQSSYDLSRRLCMVTQRLTSSLSVWAMFWTLRLQITMQTLVQHVSESTDCTLHDSLRSAVQLMVIHLAELTRVRSVVDILQTLVDNLSHYLAQRFPSFNNDVLTSACDGHPRRSETSTSPDRSDTRSPVRLDFPNWIRTAKLIYSLKHVNRSLVTLLNEIWESESQVHRQFSLLCNKLIDRIFDQSSTNGTHQLISTDQIDRFLENLQCDTICTNLQELDATTTTESVFTTLCQFHQSVYSSIFKLPFDQFCVHWLNKLEEQKKQLRDRDSITALLRHHTSNVQHLGCALLTRQLSMPVQLLTLFCGCDSFRKLQTSTLGPYEVFEQQQQSAHCEEVMQLCEFTPGTQTTDDSSGTGSTVLRTSPTVTNPTHSSLCCMNLDSAASATRLTVRHRLTDRLNAPGEALAAFAAGVRTSFLLPFKPSDGSELPVPSHTSRLSTKWSVLHLPTRSRSASRSKREKNEPS</sequence>
<gene>
    <name evidence="2" type="ORF">P879_01721</name>
</gene>
<evidence type="ECO:0000313" key="3">
    <source>
        <dbReference type="Proteomes" id="UP000699462"/>
    </source>
</evidence>
<name>A0A8T0DR44_9TREM</name>
<organism evidence="2 3">
    <name type="scientific">Paragonimus westermani</name>
    <dbReference type="NCBI Taxonomy" id="34504"/>
    <lineage>
        <taxon>Eukaryota</taxon>
        <taxon>Metazoa</taxon>
        <taxon>Spiralia</taxon>
        <taxon>Lophotrochozoa</taxon>
        <taxon>Platyhelminthes</taxon>
        <taxon>Trematoda</taxon>
        <taxon>Digenea</taxon>
        <taxon>Plagiorchiida</taxon>
        <taxon>Troglotremata</taxon>
        <taxon>Troglotrematidae</taxon>
        <taxon>Paragonimus</taxon>
    </lineage>
</organism>
<evidence type="ECO:0000256" key="1">
    <source>
        <dbReference type="SAM" id="MobiDB-lite"/>
    </source>
</evidence>
<feature type="region of interest" description="Disordered" evidence="1">
    <location>
        <begin position="561"/>
        <end position="601"/>
    </location>
</feature>